<dbReference type="PANTHER" id="PTHR13355">
    <property type="entry name" value="GLUCOSAMINE 6-PHOSPHATE N-ACETYLTRANSFERASE"/>
    <property type="match status" value="1"/>
</dbReference>
<dbReference type="PROSITE" id="PS51186">
    <property type="entry name" value="GNAT"/>
    <property type="match status" value="1"/>
</dbReference>
<dbReference type="SUPFAM" id="SSF55729">
    <property type="entry name" value="Acyl-CoA N-acyltransferases (Nat)"/>
    <property type="match status" value="1"/>
</dbReference>
<proteinExistence type="predicted"/>
<protein>
    <submittedName>
        <fullName evidence="2">ElaA protein</fullName>
    </submittedName>
</protein>
<comment type="caution">
    <text evidence="2">The sequence shown here is derived from an EMBL/GenBank/DDBJ whole genome shotgun (WGS) entry which is preliminary data.</text>
</comment>
<dbReference type="InterPro" id="IPR039143">
    <property type="entry name" value="GNPNAT1-like"/>
</dbReference>
<dbReference type="CDD" id="cd04301">
    <property type="entry name" value="NAT_SF"/>
    <property type="match status" value="1"/>
</dbReference>
<reference evidence="2 3" key="1">
    <citation type="submission" date="2020-08" db="EMBL/GenBank/DDBJ databases">
        <title>Genomic Encyclopedia of Type Strains, Phase IV (KMG-IV): sequencing the most valuable type-strain genomes for metagenomic binning, comparative biology and taxonomic classification.</title>
        <authorList>
            <person name="Goeker M."/>
        </authorList>
    </citation>
    <scope>NUCLEOTIDE SEQUENCE [LARGE SCALE GENOMIC DNA]</scope>
    <source>
        <strain evidence="2 3">DSM 104969</strain>
    </source>
</reference>
<keyword evidence="3" id="KW-1185">Reference proteome</keyword>
<feature type="domain" description="N-acetyltransferase" evidence="1">
    <location>
        <begin position="10"/>
        <end position="151"/>
    </location>
</feature>
<organism evidence="2 3">
    <name type="scientific">Dysgonomonas hofstadii</name>
    <dbReference type="NCBI Taxonomy" id="637886"/>
    <lineage>
        <taxon>Bacteria</taxon>
        <taxon>Pseudomonadati</taxon>
        <taxon>Bacteroidota</taxon>
        <taxon>Bacteroidia</taxon>
        <taxon>Bacteroidales</taxon>
        <taxon>Dysgonomonadaceae</taxon>
        <taxon>Dysgonomonas</taxon>
    </lineage>
</organism>
<dbReference type="Proteomes" id="UP000555103">
    <property type="component" value="Unassembled WGS sequence"/>
</dbReference>
<dbReference type="GO" id="GO:0004343">
    <property type="term" value="F:glucosamine 6-phosphate N-acetyltransferase activity"/>
    <property type="evidence" value="ECO:0007669"/>
    <property type="project" value="TreeGrafter"/>
</dbReference>
<dbReference type="EMBL" id="JACIEP010000007">
    <property type="protein sequence ID" value="MBB4036470.1"/>
    <property type="molecule type" value="Genomic_DNA"/>
</dbReference>
<evidence type="ECO:0000259" key="1">
    <source>
        <dbReference type="PROSITE" id="PS51186"/>
    </source>
</evidence>
<dbReference type="PANTHER" id="PTHR13355:SF11">
    <property type="entry name" value="GLUCOSAMINE 6-PHOSPHATE N-ACETYLTRANSFERASE"/>
    <property type="match status" value="1"/>
</dbReference>
<sequence length="151" mass="17878">MKQELEWRVSLFSELSTEELYGILHLRCKIFILEQDAPYLDMDYKDQKAIHLHGYIGDKLVAYCRIFKSGDYFEDASIGRVIVAKEYRKYGYGHDLMKKAIELEKTEFGERKITLSAQQYLKNFYESHGFLQTSEMYLEDGLPHIQMKKND</sequence>
<evidence type="ECO:0000313" key="2">
    <source>
        <dbReference type="EMBL" id="MBB4036470.1"/>
    </source>
</evidence>
<accession>A0A840CKG3</accession>
<dbReference type="Pfam" id="PF13673">
    <property type="entry name" value="Acetyltransf_10"/>
    <property type="match status" value="1"/>
</dbReference>
<dbReference type="AlphaFoldDB" id="A0A840CKG3"/>
<dbReference type="InterPro" id="IPR016181">
    <property type="entry name" value="Acyl_CoA_acyltransferase"/>
</dbReference>
<evidence type="ECO:0000313" key="3">
    <source>
        <dbReference type="Proteomes" id="UP000555103"/>
    </source>
</evidence>
<dbReference type="RefSeq" id="WP_183307367.1">
    <property type="nucleotide sequence ID" value="NZ_JACIEP010000007.1"/>
</dbReference>
<dbReference type="Gene3D" id="3.40.630.30">
    <property type="match status" value="1"/>
</dbReference>
<gene>
    <name evidence="2" type="ORF">GGR21_002372</name>
</gene>
<dbReference type="InterPro" id="IPR000182">
    <property type="entry name" value="GNAT_dom"/>
</dbReference>
<name>A0A840CKG3_9BACT</name>